<comment type="subcellular location">
    <subcellularLocation>
        <location evidence="1">Membrane</location>
        <topology evidence="1">Multi-pass membrane protein</topology>
    </subcellularLocation>
</comment>
<feature type="transmembrane region" description="Helical" evidence="6">
    <location>
        <begin position="91"/>
        <end position="109"/>
    </location>
</feature>
<keyword evidence="8" id="KW-1185">Reference proteome</keyword>
<gene>
    <name evidence="7" type="ORF">MOC_5806</name>
</gene>
<name>A0A089P007_9HYPH</name>
<protein>
    <submittedName>
        <fullName evidence="7">Tryptophan-rich sensory protein</fullName>
    </submittedName>
</protein>
<evidence type="ECO:0000256" key="5">
    <source>
        <dbReference type="ARBA" id="ARBA00023136"/>
    </source>
</evidence>
<dbReference type="InterPro" id="IPR004307">
    <property type="entry name" value="TspO_MBR"/>
</dbReference>
<dbReference type="Gene3D" id="1.20.1260.100">
    <property type="entry name" value="TspO/MBR protein"/>
    <property type="match status" value="1"/>
</dbReference>
<comment type="similarity">
    <text evidence="2">Belongs to the TspO/BZRP family.</text>
</comment>
<proteinExistence type="inferred from homology"/>
<evidence type="ECO:0000313" key="8">
    <source>
        <dbReference type="Proteomes" id="UP000029492"/>
    </source>
</evidence>
<dbReference type="Pfam" id="PF03073">
    <property type="entry name" value="TspO_MBR"/>
    <property type="match status" value="1"/>
</dbReference>
<keyword evidence="3 6" id="KW-0812">Transmembrane</keyword>
<evidence type="ECO:0000256" key="2">
    <source>
        <dbReference type="ARBA" id="ARBA00007524"/>
    </source>
</evidence>
<dbReference type="RefSeq" id="WP_043760199.1">
    <property type="nucleotide sequence ID" value="NZ_CP003811.1"/>
</dbReference>
<dbReference type="FunFam" id="1.20.1260.100:FF:000001">
    <property type="entry name" value="translocator protein 2"/>
    <property type="match status" value="1"/>
</dbReference>
<dbReference type="InterPro" id="IPR038330">
    <property type="entry name" value="TspO/MBR-related_sf"/>
</dbReference>
<organism evidence="7 8">
    <name type="scientific">Methylobacterium oryzae CBMB20</name>
    <dbReference type="NCBI Taxonomy" id="693986"/>
    <lineage>
        <taxon>Bacteria</taxon>
        <taxon>Pseudomonadati</taxon>
        <taxon>Pseudomonadota</taxon>
        <taxon>Alphaproteobacteria</taxon>
        <taxon>Hyphomicrobiales</taxon>
        <taxon>Methylobacteriaceae</taxon>
        <taxon>Methylobacterium</taxon>
    </lineage>
</organism>
<feature type="transmembrane region" description="Helical" evidence="6">
    <location>
        <begin position="58"/>
        <end position="79"/>
    </location>
</feature>
<dbReference type="STRING" id="693986.MOC_5806"/>
<dbReference type="AlphaFoldDB" id="A0A089P007"/>
<feature type="transmembrane region" description="Helical" evidence="6">
    <location>
        <begin position="147"/>
        <end position="169"/>
    </location>
</feature>
<keyword evidence="4 6" id="KW-1133">Transmembrane helix</keyword>
<dbReference type="Proteomes" id="UP000029492">
    <property type="component" value="Chromosome"/>
</dbReference>
<reference evidence="7 8" key="1">
    <citation type="journal article" date="2014" name="PLoS ONE">
        <title>Genome Information of Methylobacterium oryzae, a Plant-Probiotic Methylotroph in the Phyllosphere.</title>
        <authorList>
            <person name="Kwak M.J."/>
            <person name="Jeong H."/>
            <person name="Madhaiyan M."/>
            <person name="Lee Y."/>
            <person name="Sa T.M."/>
            <person name="Oh T.K."/>
            <person name="Kim J.F."/>
        </authorList>
    </citation>
    <scope>NUCLEOTIDE SEQUENCE [LARGE SCALE GENOMIC DNA]</scope>
    <source>
        <strain evidence="7 8">CBMB20</strain>
    </source>
</reference>
<dbReference type="GO" id="GO:0033013">
    <property type="term" value="P:tetrapyrrole metabolic process"/>
    <property type="evidence" value="ECO:0007669"/>
    <property type="project" value="UniProtKB-ARBA"/>
</dbReference>
<feature type="transmembrane region" description="Helical" evidence="6">
    <location>
        <begin position="115"/>
        <end position="135"/>
    </location>
</feature>
<evidence type="ECO:0000256" key="3">
    <source>
        <dbReference type="ARBA" id="ARBA00022692"/>
    </source>
</evidence>
<dbReference type="eggNOG" id="COG3476">
    <property type="taxonomic scope" value="Bacteria"/>
</dbReference>
<evidence type="ECO:0000256" key="6">
    <source>
        <dbReference type="SAM" id="Phobius"/>
    </source>
</evidence>
<dbReference type="PANTHER" id="PTHR10057:SF0">
    <property type="entry name" value="TRANSLOCATOR PROTEIN"/>
    <property type="match status" value="1"/>
</dbReference>
<dbReference type="GO" id="GO:0016020">
    <property type="term" value="C:membrane"/>
    <property type="evidence" value="ECO:0007669"/>
    <property type="project" value="UniProtKB-SubCell"/>
</dbReference>
<dbReference type="EMBL" id="CP003811">
    <property type="protein sequence ID" value="AIQ93561.1"/>
    <property type="molecule type" value="Genomic_DNA"/>
</dbReference>
<dbReference type="KEGG" id="mor:MOC_5806"/>
<feature type="transmembrane region" description="Helical" evidence="6">
    <location>
        <begin position="16"/>
        <end position="38"/>
    </location>
</feature>
<evidence type="ECO:0000256" key="4">
    <source>
        <dbReference type="ARBA" id="ARBA00022989"/>
    </source>
</evidence>
<keyword evidence="5 6" id="KW-0472">Membrane</keyword>
<evidence type="ECO:0000256" key="1">
    <source>
        <dbReference type="ARBA" id="ARBA00004141"/>
    </source>
</evidence>
<evidence type="ECO:0000313" key="7">
    <source>
        <dbReference type="EMBL" id="AIQ93561.1"/>
    </source>
</evidence>
<dbReference type="PANTHER" id="PTHR10057">
    <property type="entry name" value="PERIPHERAL-TYPE BENZODIAZEPINE RECEPTOR"/>
    <property type="match status" value="1"/>
</dbReference>
<sequence>MTAAIHVPQGAPLSRWLRLAAAILPVAATAVVGSMATQAEIPGWYAGLNKPVFNPPNWVFPVAWTILYTMIAIALWRLLGTMPRTGPSRTGWWLALAAFLVQLVLNAAWTPVFFTAHAIGAGLIVVAMLLVMVLWTIRLSWRFDRIAAWLLVPYAAWVGFATLLNAAILRMN</sequence>
<dbReference type="PIRSF" id="PIRSF005859">
    <property type="entry name" value="PBR"/>
    <property type="match status" value="1"/>
</dbReference>
<dbReference type="CDD" id="cd15904">
    <property type="entry name" value="TSPO_MBR"/>
    <property type="match status" value="1"/>
</dbReference>
<accession>A0A089P007</accession>
<dbReference type="HOGENOM" id="CLU_091805_2_0_5"/>